<keyword evidence="1" id="KW-1133">Transmembrane helix</keyword>
<dbReference type="EMBL" id="BMOO01000015">
    <property type="protein sequence ID" value="GGM77045.1"/>
    <property type="molecule type" value="Genomic_DNA"/>
</dbReference>
<sequence>MMVDTRFLSVAVATLLVAGTVVGLATASPPRPGTEGNGLTENQSATLWSHDADNYTSETSYRQRYGEHRTALQQVANGTDITFTQPPETAATWTRHDFRDLHASGPQTSIHLPTADLEDSVFIADAHAAIFAAQPATRAHRAADSTTRYLAPNGTVRGFVDYRIRYPDSSTSEQRHVDWSLLSHEISSVRLLQDGSRLVTSPGSHTAVLHYQLNDTGETRIALEATIQVRVQKIVRIDGTVVERTTRTDSVSVSDSLTGTVYDLSAYPYYATYPNGDAGVAIFQPEPWRGYTLTENGSASVRGVWRFYTARDTSWDTLVRSTGDGDTQMASDAIPVSVHAYPSRIGPIAEPVRTGPSIIQTWGENHSAPTSTIGDDVHIDVVTRNYTPTHGLAVRADRVDRQALRVSGIVRGVNATISQPPTGLRRQLHQSTLTAQVVSQTESEATVRLTLHDAVTGKPIALGQSNRYPILRSSHDGFITINDQRVTTNASGVAVVTLEDPGIYTARYQPESWLNTDPAYVSDRASVRWHPLGTLEGWFALLIGAGWRLLPFAVMFYAGYRLLRLFDVDRFQHP</sequence>
<keyword evidence="1" id="KW-0812">Transmembrane</keyword>
<feature type="transmembrane region" description="Helical" evidence="1">
    <location>
        <begin position="538"/>
        <end position="560"/>
    </location>
</feature>
<keyword evidence="1" id="KW-0472">Membrane</keyword>
<dbReference type="Pfam" id="PF26589">
    <property type="entry name" value="DUF8186"/>
    <property type="match status" value="1"/>
</dbReference>
<dbReference type="InterPro" id="IPR058499">
    <property type="entry name" value="DUF8186"/>
</dbReference>
<evidence type="ECO:0000259" key="4">
    <source>
        <dbReference type="Pfam" id="PF26591"/>
    </source>
</evidence>
<proteinExistence type="predicted"/>
<dbReference type="AlphaFoldDB" id="A0A830G5Y1"/>
<dbReference type="Proteomes" id="UP000614609">
    <property type="component" value="Unassembled WGS sequence"/>
</dbReference>
<feature type="domain" description="DUF8186" evidence="3">
    <location>
        <begin position="266"/>
        <end position="418"/>
    </location>
</feature>
<organism evidence="5 6">
    <name type="scientific">Halarchaeum rubridurum</name>
    <dbReference type="NCBI Taxonomy" id="489911"/>
    <lineage>
        <taxon>Archaea</taxon>
        <taxon>Methanobacteriati</taxon>
        <taxon>Methanobacteriota</taxon>
        <taxon>Stenosarchaea group</taxon>
        <taxon>Halobacteria</taxon>
        <taxon>Halobacteriales</taxon>
        <taxon>Halobacteriaceae</taxon>
    </lineage>
</organism>
<evidence type="ECO:0000313" key="6">
    <source>
        <dbReference type="Proteomes" id="UP000614609"/>
    </source>
</evidence>
<feature type="domain" description="DUF8186" evidence="2">
    <location>
        <begin position="100"/>
        <end position="262"/>
    </location>
</feature>
<protein>
    <submittedName>
        <fullName evidence="5">Uncharacterized protein</fullName>
    </submittedName>
</protein>
<keyword evidence="6" id="KW-1185">Reference proteome</keyword>
<dbReference type="InterPro" id="IPR058911">
    <property type="entry name" value="DUF8186_C"/>
</dbReference>
<gene>
    <name evidence="5" type="ORF">GCM10009017_28480</name>
</gene>
<accession>A0A830G5Y1</accession>
<evidence type="ECO:0000259" key="2">
    <source>
        <dbReference type="Pfam" id="PF26589"/>
    </source>
</evidence>
<name>A0A830G5Y1_9EURY</name>
<evidence type="ECO:0000259" key="3">
    <source>
        <dbReference type="Pfam" id="PF26590"/>
    </source>
</evidence>
<reference evidence="5" key="2">
    <citation type="submission" date="2020-09" db="EMBL/GenBank/DDBJ databases">
        <authorList>
            <person name="Sun Q."/>
            <person name="Ohkuma M."/>
        </authorList>
    </citation>
    <scope>NUCLEOTIDE SEQUENCE</scope>
    <source>
        <strain evidence="5">JCM 16108</strain>
    </source>
</reference>
<dbReference type="InterPro" id="IPR058910">
    <property type="entry name" value="DUF8186_M"/>
</dbReference>
<dbReference type="Pfam" id="PF26591">
    <property type="entry name" value="DUF8186_C"/>
    <property type="match status" value="1"/>
</dbReference>
<evidence type="ECO:0000256" key="1">
    <source>
        <dbReference type="SAM" id="Phobius"/>
    </source>
</evidence>
<dbReference type="Pfam" id="PF26590">
    <property type="entry name" value="DUF8186_M"/>
    <property type="match status" value="1"/>
</dbReference>
<evidence type="ECO:0000313" key="5">
    <source>
        <dbReference type="EMBL" id="GGM77045.1"/>
    </source>
</evidence>
<comment type="caution">
    <text evidence="5">The sequence shown here is derived from an EMBL/GenBank/DDBJ whole genome shotgun (WGS) entry which is preliminary data.</text>
</comment>
<feature type="domain" description="DUF8186" evidence="4">
    <location>
        <begin position="428"/>
        <end position="527"/>
    </location>
</feature>
<reference evidence="5" key="1">
    <citation type="journal article" date="2014" name="Int. J. Syst. Evol. Microbiol.">
        <title>Complete genome sequence of Corynebacterium casei LMG S-19264T (=DSM 44701T), isolated from a smear-ripened cheese.</title>
        <authorList>
            <consortium name="US DOE Joint Genome Institute (JGI-PGF)"/>
            <person name="Walter F."/>
            <person name="Albersmeier A."/>
            <person name="Kalinowski J."/>
            <person name="Ruckert C."/>
        </authorList>
    </citation>
    <scope>NUCLEOTIDE SEQUENCE</scope>
    <source>
        <strain evidence="5">JCM 16108</strain>
    </source>
</reference>